<dbReference type="InterPro" id="IPR058548">
    <property type="entry name" value="MlaB-like_STAS"/>
</dbReference>
<dbReference type="SUPFAM" id="SSF52091">
    <property type="entry name" value="SpoIIaa-like"/>
    <property type="match status" value="1"/>
</dbReference>
<dbReference type="InterPro" id="IPR002645">
    <property type="entry name" value="STAS_dom"/>
</dbReference>
<reference evidence="3 4" key="1">
    <citation type="submission" date="2024-10" db="EMBL/GenBank/DDBJ databases">
        <title>The Natural Products Discovery Center: Release of the First 8490 Sequenced Strains for Exploring Actinobacteria Biosynthetic Diversity.</title>
        <authorList>
            <person name="Kalkreuter E."/>
            <person name="Kautsar S.A."/>
            <person name="Yang D."/>
            <person name="Bader C.D."/>
            <person name="Teijaro C.N."/>
            <person name="Fluegel L."/>
            <person name="Davis C.M."/>
            <person name="Simpson J.R."/>
            <person name="Lauterbach L."/>
            <person name="Steele A.D."/>
            <person name="Gui C."/>
            <person name="Meng S."/>
            <person name="Li G."/>
            <person name="Viehrig K."/>
            <person name="Ye F."/>
            <person name="Su P."/>
            <person name="Kiefer A.F."/>
            <person name="Nichols A."/>
            <person name="Cepeda A.J."/>
            <person name="Yan W."/>
            <person name="Fan B."/>
            <person name="Jiang Y."/>
            <person name="Adhikari A."/>
            <person name="Zheng C.-J."/>
            <person name="Schuster L."/>
            <person name="Cowan T.M."/>
            <person name="Smanski M.J."/>
            <person name="Chevrette M.G."/>
            <person name="De Carvalho L.P.S."/>
            <person name="Shen B."/>
        </authorList>
    </citation>
    <scope>NUCLEOTIDE SEQUENCE [LARGE SCALE GENOMIC DNA]</scope>
    <source>
        <strain evidence="3 4">NPDC048229</strain>
    </source>
</reference>
<organism evidence="3 4">
    <name type="scientific">Streptomyces omiyaensis</name>
    <dbReference type="NCBI Taxonomy" id="68247"/>
    <lineage>
        <taxon>Bacteria</taxon>
        <taxon>Bacillati</taxon>
        <taxon>Actinomycetota</taxon>
        <taxon>Actinomycetes</taxon>
        <taxon>Kitasatosporales</taxon>
        <taxon>Streptomycetaceae</taxon>
        <taxon>Streptomyces</taxon>
    </lineage>
</organism>
<feature type="region of interest" description="Disordered" evidence="1">
    <location>
        <begin position="112"/>
        <end position="137"/>
    </location>
</feature>
<protein>
    <submittedName>
        <fullName evidence="3">STAS domain-containing protein</fullName>
    </submittedName>
</protein>
<dbReference type="InterPro" id="IPR036513">
    <property type="entry name" value="STAS_dom_sf"/>
</dbReference>
<dbReference type="Pfam" id="PF13466">
    <property type="entry name" value="STAS_2"/>
    <property type="match status" value="1"/>
</dbReference>
<evidence type="ECO:0000313" key="3">
    <source>
        <dbReference type="EMBL" id="MFG3193697.1"/>
    </source>
</evidence>
<dbReference type="Gene3D" id="3.30.750.24">
    <property type="entry name" value="STAS domain"/>
    <property type="match status" value="1"/>
</dbReference>
<proteinExistence type="predicted"/>
<dbReference type="CDD" id="cd07043">
    <property type="entry name" value="STAS_anti-anti-sigma_factors"/>
    <property type="match status" value="1"/>
</dbReference>
<evidence type="ECO:0000259" key="2">
    <source>
        <dbReference type="PROSITE" id="PS50801"/>
    </source>
</evidence>
<gene>
    <name evidence="3" type="ORF">ACGFYS_32750</name>
</gene>
<evidence type="ECO:0000256" key="1">
    <source>
        <dbReference type="SAM" id="MobiDB-lite"/>
    </source>
</evidence>
<comment type="caution">
    <text evidence="3">The sequence shown here is derived from an EMBL/GenBank/DDBJ whole genome shotgun (WGS) entry which is preliminary data.</text>
</comment>
<keyword evidence="4" id="KW-1185">Reference proteome</keyword>
<evidence type="ECO:0000313" key="4">
    <source>
        <dbReference type="Proteomes" id="UP001604282"/>
    </source>
</evidence>
<name>A0ABW7C3M2_9ACTN</name>
<sequence>MTAPGDGTDHPFALTAVPAPDGVLHVELAGDLAWDSADELLDAARGHLDPTAAPADIRLDCARLTLCDSMGLSALLALHRLATAAEVRLHLDRRPPHLDRLLRLTGTHAHLTGLPEAAGSDGDASDGTSDGPRLPGP</sequence>
<dbReference type="Proteomes" id="UP001604282">
    <property type="component" value="Unassembled WGS sequence"/>
</dbReference>
<feature type="compositionally biased region" description="Low complexity" evidence="1">
    <location>
        <begin position="117"/>
        <end position="131"/>
    </location>
</feature>
<accession>A0ABW7C3M2</accession>
<feature type="domain" description="STAS" evidence="2">
    <location>
        <begin position="13"/>
        <end position="106"/>
    </location>
</feature>
<dbReference type="RefSeq" id="WP_189853023.1">
    <property type="nucleotide sequence ID" value="NZ_BMVV01000032.1"/>
</dbReference>
<dbReference type="EMBL" id="JBICZW010000033">
    <property type="protein sequence ID" value="MFG3193697.1"/>
    <property type="molecule type" value="Genomic_DNA"/>
</dbReference>
<dbReference type="PROSITE" id="PS50801">
    <property type="entry name" value="STAS"/>
    <property type="match status" value="1"/>
</dbReference>